<sequence length="594" mass="60158">MRGSERRGGDGVGGSERRGGDGVGGSERRGGGGVSAVGAVVRLCRPAAGQLAVAVIAGVGAAGAGVGLMATSAWLISRAAQHPPVLHLMVAIVAVRAFGLGRGVLRYVERLTGHDAAFRVLGALRVRTYRRLERLAPAGLGAFRRGDLVARLVDDVESVLDVIVRVLLPIVVAAVTGAATVALVGGLLPVAGAALAAGLLVVAVGVPVLQAAAARRTDARLAPLRGALAAGTVDLAHGLPDLIAYGAVDDALAALDRTDRQLLAAARRSSATTGVSAAVTALCTGLAVLAGLAAGAVAVRAGTLPGELLAVVVLTPLAVFETVGAIPAAAQRLAAARAALGRLAEIAAAADPAPEPAAPAPLPAGPPLLRLEAVSAGWVPGQPVLRDFSLTLPPGRRVALVGPSGAGKSTVAALLVRWLDPTAGRVTLNDVDVRALRGDDLRTVVGYLGDDAYLFDSTIEANLRIGRTDATTAELETALAAARLLDWVRTLPAGLATPVGEHGVALSGGQRRRLALARALLADFPVLVLDEPTEHLDDATATDLIRDLLTAAGARTVLLITHRTDVLTAVDEVVTLQPRSFEAPPARKTAAVTV</sequence>
<evidence type="ECO:0000256" key="5">
    <source>
        <dbReference type="ARBA" id="ARBA00022989"/>
    </source>
</evidence>
<dbReference type="SMART" id="SM00382">
    <property type="entry name" value="AAA"/>
    <property type="match status" value="1"/>
</dbReference>
<dbReference type="Proteomes" id="UP001058003">
    <property type="component" value="Chromosome"/>
</dbReference>
<dbReference type="SUPFAM" id="SSF90123">
    <property type="entry name" value="ABC transporter transmembrane region"/>
    <property type="match status" value="1"/>
</dbReference>
<feature type="compositionally biased region" description="Basic and acidic residues" evidence="7">
    <location>
        <begin position="1"/>
        <end position="30"/>
    </location>
</feature>
<evidence type="ECO:0000256" key="4">
    <source>
        <dbReference type="ARBA" id="ARBA00022840"/>
    </source>
</evidence>
<dbReference type="PROSITE" id="PS00211">
    <property type="entry name" value="ABC_TRANSPORTER_1"/>
    <property type="match status" value="1"/>
</dbReference>
<keyword evidence="3" id="KW-0547">Nucleotide-binding</keyword>
<evidence type="ECO:0000256" key="1">
    <source>
        <dbReference type="ARBA" id="ARBA00004651"/>
    </source>
</evidence>
<dbReference type="Gene3D" id="3.40.50.300">
    <property type="entry name" value="P-loop containing nucleotide triphosphate hydrolases"/>
    <property type="match status" value="1"/>
</dbReference>
<keyword evidence="6 8" id="KW-0472">Membrane</keyword>
<feature type="transmembrane region" description="Helical" evidence="8">
    <location>
        <begin position="88"/>
        <end position="105"/>
    </location>
</feature>
<evidence type="ECO:0000256" key="2">
    <source>
        <dbReference type="ARBA" id="ARBA00022692"/>
    </source>
</evidence>
<feature type="domain" description="ABC transporter" evidence="9">
    <location>
        <begin position="369"/>
        <end position="594"/>
    </location>
</feature>
<dbReference type="GO" id="GO:0034040">
    <property type="term" value="F:ATPase-coupled lipid transmembrane transporter activity"/>
    <property type="evidence" value="ECO:0007669"/>
    <property type="project" value="TreeGrafter"/>
</dbReference>
<dbReference type="PROSITE" id="PS50893">
    <property type="entry name" value="ABC_TRANSPORTER_2"/>
    <property type="match status" value="1"/>
</dbReference>
<dbReference type="InterPro" id="IPR003439">
    <property type="entry name" value="ABC_transporter-like_ATP-bd"/>
</dbReference>
<dbReference type="KEGG" id="daur:Daura_18090"/>
<evidence type="ECO:0000313" key="11">
    <source>
        <dbReference type="EMBL" id="UWZ59611.1"/>
    </source>
</evidence>
<reference evidence="11" key="1">
    <citation type="submission" date="2021-04" db="EMBL/GenBank/DDBJ databases">
        <title>Dactylosporangium aurantiacum NRRL B-8018 full assembly.</title>
        <authorList>
            <person name="Hartkoorn R.C."/>
            <person name="Beaudoing E."/>
            <person name="Hot D."/>
        </authorList>
    </citation>
    <scope>NUCLEOTIDE SEQUENCE</scope>
    <source>
        <strain evidence="11">NRRL B-8018</strain>
    </source>
</reference>
<dbReference type="GO" id="GO:0016887">
    <property type="term" value="F:ATP hydrolysis activity"/>
    <property type="evidence" value="ECO:0007669"/>
    <property type="project" value="InterPro"/>
</dbReference>
<dbReference type="GO" id="GO:0005524">
    <property type="term" value="F:ATP binding"/>
    <property type="evidence" value="ECO:0007669"/>
    <property type="project" value="UniProtKB-KW"/>
</dbReference>
<dbReference type="NCBIfam" id="TIGR02868">
    <property type="entry name" value="CydC"/>
    <property type="match status" value="1"/>
</dbReference>
<gene>
    <name evidence="11" type="primary">cydC</name>
    <name evidence="11" type="ORF">Daura_18090</name>
</gene>
<dbReference type="InterPro" id="IPR003593">
    <property type="entry name" value="AAA+_ATPase"/>
</dbReference>
<evidence type="ECO:0000259" key="10">
    <source>
        <dbReference type="PROSITE" id="PS50929"/>
    </source>
</evidence>
<name>A0A9Q9IQ72_9ACTN</name>
<evidence type="ECO:0000259" key="9">
    <source>
        <dbReference type="PROSITE" id="PS50893"/>
    </source>
</evidence>
<evidence type="ECO:0000256" key="7">
    <source>
        <dbReference type="SAM" id="MobiDB-lite"/>
    </source>
</evidence>
<dbReference type="InterPro" id="IPR027417">
    <property type="entry name" value="P-loop_NTPase"/>
</dbReference>
<feature type="transmembrane region" description="Helical" evidence="8">
    <location>
        <begin position="166"/>
        <end position="188"/>
    </location>
</feature>
<dbReference type="AlphaFoldDB" id="A0A9Q9IQ72"/>
<evidence type="ECO:0000313" key="12">
    <source>
        <dbReference type="Proteomes" id="UP001058003"/>
    </source>
</evidence>
<dbReference type="Gene3D" id="1.20.1560.10">
    <property type="entry name" value="ABC transporter type 1, transmembrane domain"/>
    <property type="match status" value="1"/>
</dbReference>
<dbReference type="InterPro" id="IPR011527">
    <property type="entry name" value="ABC1_TM_dom"/>
</dbReference>
<feature type="domain" description="ABC transmembrane type-1" evidence="10">
    <location>
        <begin position="52"/>
        <end position="335"/>
    </location>
</feature>
<evidence type="ECO:0000256" key="8">
    <source>
        <dbReference type="SAM" id="Phobius"/>
    </source>
</evidence>
<dbReference type="SUPFAM" id="SSF52540">
    <property type="entry name" value="P-loop containing nucleoside triphosphate hydrolases"/>
    <property type="match status" value="1"/>
</dbReference>
<dbReference type="PANTHER" id="PTHR24221:SF653">
    <property type="entry name" value="TRANSPORT ATP-BINDING PROTEIN CYDC"/>
    <property type="match status" value="1"/>
</dbReference>
<feature type="region of interest" description="Disordered" evidence="7">
    <location>
        <begin position="1"/>
        <end position="32"/>
    </location>
</feature>
<dbReference type="EMBL" id="CP073767">
    <property type="protein sequence ID" value="UWZ59611.1"/>
    <property type="molecule type" value="Genomic_DNA"/>
</dbReference>
<dbReference type="PANTHER" id="PTHR24221">
    <property type="entry name" value="ATP-BINDING CASSETTE SUB-FAMILY B"/>
    <property type="match status" value="1"/>
</dbReference>
<dbReference type="PROSITE" id="PS50929">
    <property type="entry name" value="ABC_TM1F"/>
    <property type="match status" value="1"/>
</dbReference>
<dbReference type="OrthoDB" id="9806127at2"/>
<protein>
    <submittedName>
        <fullName evidence="11">Thiol reductant ABC exporter subunit CydC</fullName>
    </submittedName>
</protein>
<feature type="transmembrane region" description="Helical" evidence="8">
    <location>
        <begin position="277"/>
        <end position="302"/>
    </location>
</feature>
<keyword evidence="4" id="KW-0067">ATP-binding</keyword>
<comment type="subcellular location">
    <subcellularLocation>
        <location evidence="1">Cell membrane</location>
        <topology evidence="1">Multi-pass membrane protein</topology>
    </subcellularLocation>
</comment>
<dbReference type="InterPro" id="IPR039421">
    <property type="entry name" value="Type_1_exporter"/>
</dbReference>
<evidence type="ECO:0000256" key="6">
    <source>
        <dbReference type="ARBA" id="ARBA00023136"/>
    </source>
</evidence>
<dbReference type="Pfam" id="PF00005">
    <property type="entry name" value="ABC_tran"/>
    <property type="match status" value="1"/>
</dbReference>
<dbReference type="GO" id="GO:0034775">
    <property type="term" value="P:glutathione transmembrane transport"/>
    <property type="evidence" value="ECO:0007669"/>
    <property type="project" value="InterPro"/>
</dbReference>
<dbReference type="GO" id="GO:0045454">
    <property type="term" value="P:cell redox homeostasis"/>
    <property type="evidence" value="ECO:0007669"/>
    <property type="project" value="InterPro"/>
</dbReference>
<dbReference type="InterPro" id="IPR017871">
    <property type="entry name" value="ABC_transporter-like_CS"/>
</dbReference>
<dbReference type="GO" id="GO:0005886">
    <property type="term" value="C:plasma membrane"/>
    <property type="evidence" value="ECO:0007669"/>
    <property type="project" value="UniProtKB-SubCell"/>
</dbReference>
<organism evidence="11 12">
    <name type="scientific">Dactylosporangium aurantiacum</name>
    <dbReference type="NCBI Taxonomy" id="35754"/>
    <lineage>
        <taxon>Bacteria</taxon>
        <taxon>Bacillati</taxon>
        <taxon>Actinomycetota</taxon>
        <taxon>Actinomycetes</taxon>
        <taxon>Micromonosporales</taxon>
        <taxon>Micromonosporaceae</taxon>
        <taxon>Dactylosporangium</taxon>
    </lineage>
</organism>
<feature type="transmembrane region" description="Helical" evidence="8">
    <location>
        <begin position="51"/>
        <end position="76"/>
    </location>
</feature>
<feature type="transmembrane region" description="Helical" evidence="8">
    <location>
        <begin position="194"/>
        <end position="214"/>
    </location>
</feature>
<accession>A0A9Q9IQ72</accession>
<feature type="transmembrane region" description="Helical" evidence="8">
    <location>
        <begin position="308"/>
        <end position="330"/>
    </location>
</feature>
<dbReference type="InterPro" id="IPR014223">
    <property type="entry name" value="ABC_CydC/D"/>
</dbReference>
<keyword evidence="5 8" id="KW-1133">Transmembrane helix</keyword>
<evidence type="ECO:0000256" key="3">
    <source>
        <dbReference type="ARBA" id="ARBA00022741"/>
    </source>
</evidence>
<dbReference type="InterPro" id="IPR036640">
    <property type="entry name" value="ABC1_TM_sf"/>
</dbReference>
<keyword evidence="12" id="KW-1185">Reference proteome</keyword>
<keyword evidence="2 8" id="KW-0812">Transmembrane</keyword>
<dbReference type="GO" id="GO:0140359">
    <property type="term" value="F:ABC-type transporter activity"/>
    <property type="evidence" value="ECO:0007669"/>
    <property type="project" value="InterPro"/>
</dbReference>
<proteinExistence type="predicted"/>